<feature type="transmembrane region" description="Helical" evidence="5">
    <location>
        <begin position="184"/>
        <end position="209"/>
    </location>
</feature>
<organism evidence="7 8">
    <name type="scientific">Nocardia speluncae</name>
    <dbReference type="NCBI Taxonomy" id="419477"/>
    <lineage>
        <taxon>Bacteria</taxon>
        <taxon>Bacillati</taxon>
        <taxon>Actinomycetota</taxon>
        <taxon>Actinomycetes</taxon>
        <taxon>Mycobacteriales</taxon>
        <taxon>Nocardiaceae</taxon>
        <taxon>Nocardia</taxon>
    </lineage>
</organism>
<dbReference type="GO" id="GO:0043215">
    <property type="term" value="P:daunorubicin transport"/>
    <property type="evidence" value="ECO:0007669"/>
    <property type="project" value="InterPro"/>
</dbReference>
<evidence type="ECO:0000256" key="1">
    <source>
        <dbReference type="ARBA" id="ARBA00004141"/>
    </source>
</evidence>
<dbReference type="InterPro" id="IPR004377">
    <property type="entry name" value="ABC_transpt_DrrB/DrrC"/>
</dbReference>
<dbReference type="GO" id="GO:0046677">
    <property type="term" value="P:response to antibiotic"/>
    <property type="evidence" value="ECO:0007669"/>
    <property type="project" value="InterPro"/>
</dbReference>
<dbReference type="Proteomes" id="UP000565715">
    <property type="component" value="Unassembled WGS sequence"/>
</dbReference>
<gene>
    <name evidence="7" type="ORF">HGA13_05965</name>
</gene>
<feature type="transmembrane region" description="Helical" evidence="5">
    <location>
        <begin position="153"/>
        <end position="178"/>
    </location>
</feature>
<evidence type="ECO:0000259" key="6">
    <source>
        <dbReference type="Pfam" id="PF12698"/>
    </source>
</evidence>
<keyword evidence="4 5" id="KW-0472">Membrane</keyword>
<comment type="subcellular location">
    <subcellularLocation>
        <location evidence="1">Membrane</location>
        <topology evidence="1">Multi-pass membrane protein</topology>
    </subcellularLocation>
</comment>
<feature type="domain" description="ABC-2 type transporter transmembrane" evidence="6">
    <location>
        <begin position="109"/>
        <end position="289"/>
    </location>
</feature>
<feature type="transmembrane region" description="Helical" evidence="5">
    <location>
        <begin position="271"/>
        <end position="292"/>
    </location>
</feature>
<proteinExistence type="predicted"/>
<protein>
    <submittedName>
        <fullName evidence="7">ABC transporter permease</fullName>
    </submittedName>
</protein>
<dbReference type="PANTHER" id="PTHR43229:SF2">
    <property type="entry name" value="NODULATION PROTEIN J"/>
    <property type="match status" value="1"/>
</dbReference>
<evidence type="ECO:0000313" key="8">
    <source>
        <dbReference type="Proteomes" id="UP000565715"/>
    </source>
</evidence>
<dbReference type="NCBIfam" id="TIGR00025">
    <property type="entry name" value="Mtu_efflux"/>
    <property type="match status" value="1"/>
</dbReference>
<evidence type="ECO:0000256" key="3">
    <source>
        <dbReference type="ARBA" id="ARBA00022989"/>
    </source>
</evidence>
<comment type="caution">
    <text evidence="7">The sequence shown here is derived from an EMBL/GenBank/DDBJ whole genome shotgun (WGS) entry which is preliminary data.</text>
</comment>
<evidence type="ECO:0000256" key="2">
    <source>
        <dbReference type="ARBA" id="ARBA00022692"/>
    </source>
</evidence>
<keyword evidence="8" id="KW-1185">Reference proteome</keyword>
<feature type="transmembrane region" description="Helical" evidence="5">
    <location>
        <begin position="216"/>
        <end position="237"/>
    </location>
</feature>
<dbReference type="GO" id="GO:0140359">
    <property type="term" value="F:ABC-type transporter activity"/>
    <property type="evidence" value="ECO:0007669"/>
    <property type="project" value="InterPro"/>
</dbReference>
<sequence>MFSWNSPDGICAHDAVEPPPPQTASVSFEGGLVTKPALSANRFEPGIFAPAPHPAPRAAMLFAQTRLDLVLLLRNGEQLLLTMFIPITLLVGLALLPFGDMGPDKIDKIVPAVMMVAVMSTAFTGQAIAVGFDRRYGALKRLGATPLPRWGIVAGKSGAVLLVVILQAVLLGSIGFALGWRPGLAGLALGAVLIALGTATFAAMGLLLGGTLKAEIVLALANILWFVMLGIASVVFASEELPEIVHTLVRLVPSGALAVALEHALSGSVDWLGVVVLLIWGTVAGLLAARWFRFE</sequence>
<dbReference type="EMBL" id="JAAXOO010000001">
    <property type="protein sequence ID" value="NKY32624.1"/>
    <property type="molecule type" value="Genomic_DNA"/>
</dbReference>
<keyword evidence="3 5" id="KW-1133">Transmembrane helix</keyword>
<evidence type="ECO:0000256" key="5">
    <source>
        <dbReference type="SAM" id="Phobius"/>
    </source>
</evidence>
<dbReference type="AlphaFoldDB" id="A0A846XFE0"/>
<dbReference type="InterPro" id="IPR051784">
    <property type="entry name" value="Nod_factor_ABC_transporter"/>
</dbReference>
<dbReference type="GO" id="GO:1900753">
    <property type="term" value="P:doxorubicin transport"/>
    <property type="evidence" value="ECO:0007669"/>
    <property type="project" value="InterPro"/>
</dbReference>
<evidence type="ECO:0000313" key="7">
    <source>
        <dbReference type="EMBL" id="NKY32624.1"/>
    </source>
</evidence>
<name>A0A846XFE0_9NOCA</name>
<feature type="transmembrane region" description="Helical" evidence="5">
    <location>
        <begin position="110"/>
        <end position="132"/>
    </location>
</feature>
<dbReference type="PANTHER" id="PTHR43229">
    <property type="entry name" value="NODULATION PROTEIN J"/>
    <property type="match status" value="1"/>
</dbReference>
<dbReference type="InterPro" id="IPR013525">
    <property type="entry name" value="ABC2_TM"/>
</dbReference>
<accession>A0A846XFE0</accession>
<reference evidence="7 8" key="1">
    <citation type="submission" date="2020-04" db="EMBL/GenBank/DDBJ databases">
        <title>MicrobeNet Type strains.</title>
        <authorList>
            <person name="Nicholson A.C."/>
        </authorList>
    </citation>
    <scope>NUCLEOTIDE SEQUENCE [LARGE SCALE GENOMIC DNA]</scope>
    <source>
        <strain evidence="7 8">DSM 45078</strain>
    </source>
</reference>
<feature type="transmembrane region" description="Helical" evidence="5">
    <location>
        <begin position="79"/>
        <end position="98"/>
    </location>
</feature>
<dbReference type="GO" id="GO:0016020">
    <property type="term" value="C:membrane"/>
    <property type="evidence" value="ECO:0007669"/>
    <property type="project" value="UniProtKB-SubCell"/>
</dbReference>
<keyword evidence="2 5" id="KW-0812">Transmembrane</keyword>
<dbReference type="Pfam" id="PF12698">
    <property type="entry name" value="ABC2_membrane_3"/>
    <property type="match status" value="1"/>
</dbReference>
<evidence type="ECO:0000256" key="4">
    <source>
        <dbReference type="ARBA" id="ARBA00023136"/>
    </source>
</evidence>